<dbReference type="Pfam" id="PF09560">
    <property type="entry name" value="Spore_YunB"/>
    <property type="match status" value="1"/>
</dbReference>
<keyword evidence="1" id="KW-1133">Transmembrane helix</keyword>
<name>A8MHP5_ALKOO</name>
<keyword evidence="3" id="KW-1185">Reference proteome</keyword>
<keyword evidence="1" id="KW-0472">Membrane</keyword>
<protein>
    <submittedName>
        <fullName evidence="2">Sporulation protein YunB</fullName>
    </submittedName>
</protein>
<sequence length="225" mass="25344">MGRILSSKRKYLRIKILGMMLIVSLILISSFVYIDRKITPSVQAIGELKAQEITTRAINESISNVLKEDIRYQDLIFVKEDEEGNVTLMQANTFLMNKVASDVALTIQGYLKQIQTTSDRIPLGNAFGSQLFAQYGPKMKLTVTPLGMVNVNFGTEFEESGINQTRHRIYLIINTSVRVMVPFSSNTIKVTTYFPIAETIIVGKVPMNYVNVPGDEMSNFVEPYE</sequence>
<evidence type="ECO:0000256" key="1">
    <source>
        <dbReference type="SAM" id="Phobius"/>
    </source>
</evidence>
<dbReference type="InterPro" id="IPR014197">
    <property type="entry name" value="Sporulation_prot_YunB"/>
</dbReference>
<dbReference type="PIRSF" id="PIRSF021383">
    <property type="entry name" value="YunB"/>
    <property type="match status" value="1"/>
</dbReference>
<dbReference type="eggNOG" id="ENOG5031XUS">
    <property type="taxonomic scope" value="Bacteria"/>
</dbReference>
<evidence type="ECO:0000313" key="3">
    <source>
        <dbReference type="Proteomes" id="UP000000269"/>
    </source>
</evidence>
<feature type="transmembrane region" description="Helical" evidence="1">
    <location>
        <begin position="12"/>
        <end position="34"/>
    </location>
</feature>
<dbReference type="EMBL" id="CP000853">
    <property type="protein sequence ID" value="ABW19327.1"/>
    <property type="molecule type" value="Genomic_DNA"/>
</dbReference>
<accession>A8MHP5</accession>
<proteinExistence type="predicted"/>
<reference evidence="3" key="1">
    <citation type="submission" date="2007-10" db="EMBL/GenBank/DDBJ databases">
        <title>Complete genome of Alkaliphilus oremlandii OhILAs.</title>
        <authorList>
            <person name="Copeland A."/>
            <person name="Lucas S."/>
            <person name="Lapidus A."/>
            <person name="Barry K."/>
            <person name="Detter J.C."/>
            <person name="Glavina del Rio T."/>
            <person name="Hammon N."/>
            <person name="Israni S."/>
            <person name="Dalin E."/>
            <person name="Tice H."/>
            <person name="Pitluck S."/>
            <person name="Chain P."/>
            <person name="Malfatti S."/>
            <person name="Shin M."/>
            <person name="Vergez L."/>
            <person name="Schmutz J."/>
            <person name="Larimer F."/>
            <person name="Land M."/>
            <person name="Hauser L."/>
            <person name="Kyrpides N."/>
            <person name="Mikhailova N."/>
            <person name="Stolz J.F."/>
            <person name="Dawson A."/>
            <person name="Fisher E."/>
            <person name="Crable B."/>
            <person name="Perera E."/>
            <person name="Lisak J."/>
            <person name="Ranganathan M."/>
            <person name="Basu P."/>
            <person name="Richardson P."/>
        </authorList>
    </citation>
    <scope>NUCLEOTIDE SEQUENCE [LARGE SCALE GENOMIC DNA]</scope>
    <source>
        <strain evidence="3">OhILAs</strain>
    </source>
</reference>
<organism evidence="2 3">
    <name type="scientific">Alkaliphilus oremlandii (strain OhILAs)</name>
    <name type="common">Clostridium oremlandii (strain OhILAs)</name>
    <dbReference type="NCBI Taxonomy" id="350688"/>
    <lineage>
        <taxon>Bacteria</taxon>
        <taxon>Bacillati</taxon>
        <taxon>Bacillota</taxon>
        <taxon>Clostridia</taxon>
        <taxon>Peptostreptococcales</taxon>
        <taxon>Natronincolaceae</taxon>
        <taxon>Alkaliphilus</taxon>
    </lineage>
</organism>
<keyword evidence="1" id="KW-0812">Transmembrane</keyword>
<dbReference type="HOGENOM" id="CLU_067338_2_0_9"/>
<dbReference type="AlphaFoldDB" id="A8MHP5"/>
<dbReference type="KEGG" id="aoe:Clos_1787"/>
<gene>
    <name evidence="2" type="ordered locus">Clos_1787</name>
</gene>
<dbReference type="Proteomes" id="UP000000269">
    <property type="component" value="Chromosome"/>
</dbReference>
<evidence type="ECO:0000313" key="2">
    <source>
        <dbReference type="EMBL" id="ABW19327.1"/>
    </source>
</evidence>
<dbReference type="NCBIfam" id="TIGR02832">
    <property type="entry name" value="spo_yunB"/>
    <property type="match status" value="1"/>
</dbReference>
<dbReference type="STRING" id="350688.Clos_1787"/>